<evidence type="ECO:0000313" key="1">
    <source>
        <dbReference type="EnsemblMetazoa" id="AQUA002160-PA"/>
    </source>
</evidence>
<dbReference type="EnsemblMetazoa" id="AQUA002160-RA">
    <property type="protein sequence ID" value="AQUA002160-PA"/>
    <property type="gene ID" value="AQUA002160"/>
</dbReference>
<organism evidence="1 2">
    <name type="scientific">Anopheles quadriannulatus</name>
    <name type="common">Mosquito</name>
    <dbReference type="NCBI Taxonomy" id="34691"/>
    <lineage>
        <taxon>Eukaryota</taxon>
        <taxon>Metazoa</taxon>
        <taxon>Ecdysozoa</taxon>
        <taxon>Arthropoda</taxon>
        <taxon>Hexapoda</taxon>
        <taxon>Insecta</taxon>
        <taxon>Pterygota</taxon>
        <taxon>Neoptera</taxon>
        <taxon>Endopterygota</taxon>
        <taxon>Diptera</taxon>
        <taxon>Nematocera</taxon>
        <taxon>Culicoidea</taxon>
        <taxon>Culicidae</taxon>
        <taxon>Anophelinae</taxon>
        <taxon>Anopheles</taxon>
    </lineage>
</organism>
<dbReference type="Proteomes" id="UP000076407">
    <property type="component" value="Unassembled WGS sequence"/>
</dbReference>
<reference evidence="1" key="1">
    <citation type="submission" date="2020-05" db="UniProtKB">
        <authorList>
            <consortium name="EnsemblMetazoa"/>
        </authorList>
    </citation>
    <scope>IDENTIFICATION</scope>
    <source>
        <strain evidence="1">SANGQUA</strain>
    </source>
</reference>
<evidence type="ECO:0000313" key="2">
    <source>
        <dbReference type="Proteomes" id="UP000076407"/>
    </source>
</evidence>
<name>A0A182WXA0_ANOQN</name>
<accession>A0A182WXA0</accession>
<dbReference type="AlphaFoldDB" id="A0A182WXA0"/>
<sequence>MNPSALPKEITTRYPRGVVWHSVHDPSLNSCPKIYWRSSRDHRLLTIINRGYSALLRLRGR</sequence>
<proteinExistence type="predicted"/>
<protein>
    <submittedName>
        <fullName evidence="1">Uncharacterized protein</fullName>
    </submittedName>
</protein>
<keyword evidence="2" id="KW-1185">Reference proteome</keyword>
<dbReference type="VEuPathDB" id="VectorBase:AQUA002160"/>